<keyword evidence="3" id="KW-1185">Reference proteome</keyword>
<dbReference type="EMBL" id="JARGEI010000001">
    <property type="protein sequence ID" value="KAJ8736780.1"/>
    <property type="molecule type" value="Genomic_DNA"/>
</dbReference>
<feature type="domain" description="Laminin G" evidence="1">
    <location>
        <begin position="91"/>
        <end position="151"/>
    </location>
</feature>
<dbReference type="SUPFAM" id="SSF49899">
    <property type="entry name" value="Concanavalin A-like lectins/glucanases"/>
    <property type="match status" value="1"/>
</dbReference>
<dbReference type="Proteomes" id="UP001231518">
    <property type="component" value="Chromosome 1"/>
</dbReference>
<sequence>MGELSHRWVHHLDGFFEERPVAKDKMQRSAASHPNLLTCNAPFAVHRVSRSQVARRMLQTSPDSDLKFQVVRKLLRDICPNRLSAEVVKSLYVVSVGVDGHFSKPGLGRGSSTQTQSALYIGGGLTRYLSRVHGKRSQRGFTGCIKNIVIGESPIKIPITAAYRNTHVGVCPVD</sequence>
<dbReference type="InterPro" id="IPR001791">
    <property type="entry name" value="Laminin_G"/>
</dbReference>
<accession>A0AAD8E1I0</accession>
<proteinExistence type="predicted"/>
<evidence type="ECO:0000313" key="3">
    <source>
        <dbReference type="Proteomes" id="UP001231518"/>
    </source>
</evidence>
<protein>
    <recommendedName>
        <fullName evidence="1">Laminin G domain-containing protein</fullName>
    </recommendedName>
</protein>
<evidence type="ECO:0000259" key="1">
    <source>
        <dbReference type="Pfam" id="PF02210"/>
    </source>
</evidence>
<comment type="caution">
    <text evidence="2">The sequence shown here is derived from an EMBL/GenBank/DDBJ whole genome shotgun (WGS) entry which is preliminary data.</text>
</comment>
<dbReference type="AlphaFoldDB" id="A0AAD8E1I0"/>
<name>A0AAD8E1I0_MYTSE</name>
<dbReference type="Pfam" id="PF02210">
    <property type="entry name" value="Laminin_G_2"/>
    <property type="match status" value="1"/>
</dbReference>
<evidence type="ECO:0000313" key="2">
    <source>
        <dbReference type="EMBL" id="KAJ8736780.1"/>
    </source>
</evidence>
<dbReference type="InterPro" id="IPR013320">
    <property type="entry name" value="ConA-like_dom_sf"/>
</dbReference>
<dbReference type="Gene3D" id="2.60.120.200">
    <property type="match status" value="1"/>
</dbReference>
<gene>
    <name evidence="2" type="ORF">PYW07_000051</name>
</gene>
<reference evidence="2" key="1">
    <citation type="submission" date="2023-03" db="EMBL/GenBank/DDBJ databases">
        <title>Chromosome-level genomes of two armyworms, Mythimna separata and Mythimna loreyi, provide insights into the biosynthesis and reception of sex pheromones.</title>
        <authorList>
            <person name="Zhao H."/>
        </authorList>
    </citation>
    <scope>NUCLEOTIDE SEQUENCE</scope>
    <source>
        <strain evidence="2">BeijingLab</strain>
        <tissue evidence="2">Pupa</tissue>
    </source>
</reference>
<organism evidence="2 3">
    <name type="scientific">Mythimna separata</name>
    <name type="common">Oriental armyworm</name>
    <name type="synonym">Pseudaletia separata</name>
    <dbReference type="NCBI Taxonomy" id="271217"/>
    <lineage>
        <taxon>Eukaryota</taxon>
        <taxon>Metazoa</taxon>
        <taxon>Ecdysozoa</taxon>
        <taxon>Arthropoda</taxon>
        <taxon>Hexapoda</taxon>
        <taxon>Insecta</taxon>
        <taxon>Pterygota</taxon>
        <taxon>Neoptera</taxon>
        <taxon>Endopterygota</taxon>
        <taxon>Lepidoptera</taxon>
        <taxon>Glossata</taxon>
        <taxon>Ditrysia</taxon>
        <taxon>Noctuoidea</taxon>
        <taxon>Noctuidae</taxon>
        <taxon>Noctuinae</taxon>
        <taxon>Hadenini</taxon>
        <taxon>Mythimna</taxon>
    </lineage>
</organism>